<comment type="caution">
    <text evidence="1">The sequence shown here is derived from an EMBL/GenBank/DDBJ whole genome shotgun (WGS) entry which is preliminary data.</text>
</comment>
<dbReference type="AlphaFoldDB" id="A0A2B4SVW5"/>
<name>A0A2B4SVW5_STYPI</name>
<reference evidence="2" key="1">
    <citation type="journal article" date="2017" name="bioRxiv">
        <title>Comparative analysis of the genomes of Stylophora pistillata and Acropora digitifera provides evidence for extensive differences between species of corals.</title>
        <authorList>
            <person name="Voolstra C.R."/>
            <person name="Li Y."/>
            <person name="Liew Y.J."/>
            <person name="Baumgarten S."/>
            <person name="Zoccola D."/>
            <person name="Flot J.-F."/>
            <person name="Tambutte S."/>
            <person name="Allemand D."/>
            <person name="Aranda M."/>
        </authorList>
    </citation>
    <scope>NUCLEOTIDE SEQUENCE [LARGE SCALE GENOMIC DNA]</scope>
</reference>
<proteinExistence type="predicted"/>
<protein>
    <submittedName>
        <fullName evidence="1">Uncharacterized protein</fullName>
    </submittedName>
</protein>
<dbReference type="Proteomes" id="UP000225706">
    <property type="component" value="Unassembled WGS sequence"/>
</dbReference>
<gene>
    <name evidence="1" type="ORF">AWC38_SpisGene2600</name>
</gene>
<evidence type="ECO:0000313" key="1">
    <source>
        <dbReference type="EMBL" id="PFX32565.1"/>
    </source>
</evidence>
<organism evidence="1 2">
    <name type="scientific">Stylophora pistillata</name>
    <name type="common">Smooth cauliflower coral</name>
    <dbReference type="NCBI Taxonomy" id="50429"/>
    <lineage>
        <taxon>Eukaryota</taxon>
        <taxon>Metazoa</taxon>
        <taxon>Cnidaria</taxon>
        <taxon>Anthozoa</taxon>
        <taxon>Hexacorallia</taxon>
        <taxon>Scleractinia</taxon>
        <taxon>Astrocoeniina</taxon>
        <taxon>Pocilloporidae</taxon>
        <taxon>Stylophora</taxon>
    </lineage>
</organism>
<sequence>MFHFPDTNTTADITKYATVAVAAGGGNVTPSERAQYNEGFSKRQKLLNAGNSVNFILPLNRFGFFDSFEDKISANGKVTIVVRFESGDNVIFRSDATVGRYIIDKFVLWVPKMTLTDKGRETFLQDYLKPQTWEYLNEEIFITPPLQVRSGDFNITNAIRKPRHVFVWVLDYTKLNEQEQNLFIFDTYNIANARTITNARLKFGNGTFYPEEDLDMTDQKVRAYRQLIQYNKSINDHLSAPFIDVDLFEKLYGTLYFDLTRQDESLKMQLIAHKHLLTVKQKQDTLNALQSGGNLYIKPTVKQRGGFLGTLLASIAAPLLLNVLTGQAAPSGGTDLCNKMYVDTELAKKHDIGSVDLSDYLDRIKGGYIEGVLIFNNAQGLHRQIMGISNQPADGPSVVNFNKLNTKLKKKADADVMINELSGKLDTTTFNTDIAKKPNASAVMLLDGSQFMTGDLNLGNKKAINPAAPSGGTDLCNKTSVDTLVGTTKTNLEKHVNDHLAHSVTTTNLKKMVLLAMNLAMKISLAKHQFSKTFINSTRRQNHLIFFLIHQKDIIQVDLE</sequence>
<accession>A0A2B4SVW5</accession>
<keyword evidence="2" id="KW-1185">Reference proteome</keyword>
<dbReference type="EMBL" id="LSMT01000021">
    <property type="protein sequence ID" value="PFX32565.1"/>
    <property type="molecule type" value="Genomic_DNA"/>
</dbReference>
<evidence type="ECO:0000313" key="2">
    <source>
        <dbReference type="Proteomes" id="UP000225706"/>
    </source>
</evidence>